<dbReference type="EMBL" id="BJON01000002">
    <property type="protein sequence ID" value="GED66946.1"/>
    <property type="molecule type" value="Genomic_DNA"/>
</dbReference>
<feature type="domain" description="Biotin carboxylation" evidence="6">
    <location>
        <begin position="3"/>
        <end position="130"/>
    </location>
</feature>
<keyword evidence="4" id="KW-0067">ATP-binding</keyword>
<name>A0ABQ0TGF3_9BACL</name>
<evidence type="ECO:0000256" key="1">
    <source>
        <dbReference type="ARBA" id="ARBA00013263"/>
    </source>
</evidence>
<dbReference type="SUPFAM" id="SSF52440">
    <property type="entry name" value="PreATP-grasp domain"/>
    <property type="match status" value="1"/>
</dbReference>
<sequence>MRYFKKVLIANRGEIARCIIRTCKRLSISTVAVYSEADAAALFVKEADEAVLIGPAPVKKSYLDLEAIIQAAKQTGADAIHPGYGFLAENASFAERCTEEGITFIGPSASIIRLMGDKIAARKQMKAAGI</sequence>
<dbReference type="PANTHER" id="PTHR18866:SF33">
    <property type="entry name" value="METHYLCROTONOYL-COA CARBOXYLASE SUBUNIT ALPHA, MITOCHONDRIAL-RELATED"/>
    <property type="match status" value="1"/>
</dbReference>
<protein>
    <recommendedName>
        <fullName evidence="1">biotin carboxylase</fullName>
        <ecNumber evidence="1">6.3.4.14</ecNumber>
    </recommendedName>
</protein>
<dbReference type="InterPro" id="IPR016185">
    <property type="entry name" value="PreATP-grasp_dom_sf"/>
</dbReference>
<evidence type="ECO:0000256" key="5">
    <source>
        <dbReference type="ARBA" id="ARBA00023267"/>
    </source>
</evidence>
<evidence type="ECO:0000256" key="2">
    <source>
        <dbReference type="ARBA" id="ARBA00022598"/>
    </source>
</evidence>
<evidence type="ECO:0000259" key="6">
    <source>
        <dbReference type="PROSITE" id="PS50979"/>
    </source>
</evidence>
<evidence type="ECO:0000313" key="8">
    <source>
        <dbReference type="Proteomes" id="UP000319578"/>
    </source>
</evidence>
<evidence type="ECO:0000256" key="3">
    <source>
        <dbReference type="ARBA" id="ARBA00022741"/>
    </source>
</evidence>
<dbReference type="Gene3D" id="3.40.50.20">
    <property type="match status" value="1"/>
</dbReference>
<comment type="caution">
    <text evidence="7">The sequence shown here is derived from an EMBL/GenBank/DDBJ whole genome shotgun (WGS) entry which is preliminary data.</text>
</comment>
<organism evidence="7 8">
    <name type="scientific">Brevibacillus reuszeri</name>
    <dbReference type="NCBI Taxonomy" id="54915"/>
    <lineage>
        <taxon>Bacteria</taxon>
        <taxon>Bacillati</taxon>
        <taxon>Bacillota</taxon>
        <taxon>Bacilli</taxon>
        <taxon>Bacillales</taxon>
        <taxon>Paenibacillaceae</taxon>
        <taxon>Brevibacillus</taxon>
    </lineage>
</organism>
<evidence type="ECO:0000313" key="7">
    <source>
        <dbReference type="EMBL" id="GED66946.1"/>
    </source>
</evidence>
<keyword evidence="5" id="KW-0092">Biotin</keyword>
<dbReference type="InterPro" id="IPR005481">
    <property type="entry name" value="BC-like_N"/>
</dbReference>
<dbReference type="EC" id="6.3.4.14" evidence="1"/>
<dbReference type="PANTHER" id="PTHR18866">
    <property type="entry name" value="CARBOXYLASE:PYRUVATE/ACETYL-COA/PROPIONYL-COA CARBOXYLASE"/>
    <property type="match status" value="1"/>
</dbReference>
<dbReference type="Proteomes" id="UP000319578">
    <property type="component" value="Unassembled WGS sequence"/>
</dbReference>
<evidence type="ECO:0000256" key="4">
    <source>
        <dbReference type="ARBA" id="ARBA00022840"/>
    </source>
</evidence>
<dbReference type="PROSITE" id="PS50979">
    <property type="entry name" value="BC"/>
    <property type="match status" value="1"/>
</dbReference>
<dbReference type="Pfam" id="PF00289">
    <property type="entry name" value="Biotin_carb_N"/>
    <property type="match status" value="1"/>
</dbReference>
<proteinExistence type="predicted"/>
<dbReference type="InterPro" id="IPR011764">
    <property type="entry name" value="Biotin_carboxylation_dom"/>
</dbReference>
<keyword evidence="8" id="KW-1185">Reference proteome</keyword>
<accession>A0ABQ0TGF3</accession>
<gene>
    <name evidence="7" type="ORF">BRE01_06480</name>
</gene>
<reference evidence="7 8" key="1">
    <citation type="submission" date="2019-06" db="EMBL/GenBank/DDBJ databases">
        <title>Whole genome shotgun sequence of Brevibacillus reuszeri NBRC 15719.</title>
        <authorList>
            <person name="Hosoyama A."/>
            <person name="Uohara A."/>
            <person name="Ohji S."/>
            <person name="Ichikawa N."/>
        </authorList>
    </citation>
    <scope>NUCLEOTIDE SEQUENCE [LARGE SCALE GENOMIC DNA]</scope>
    <source>
        <strain evidence="7 8">NBRC 15719</strain>
    </source>
</reference>
<keyword evidence="3" id="KW-0547">Nucleotide-binding</keyword>
<keyword evidence="2" id="KW-0436">Ligase</keyword>
<dbReference type="InterPro" id="IPR050856">
    <property type="entry name" value="Biotin_carboxylase_complex"/>
</dbReference>